<gene>
    <name evidence="1" type="ORF">OLEA9_A028628</name>
</gene>
<reference evidence="1 2" key="1">
    <citation type="submission" date="2019-12" db="EMBL/GenBank/DDBJ databases">
        <authorList>
            <person name="Alioto T."/>
            <person name="Alioto T."/>
            <person name="Gomez Garrido J."/>
        </authorList>
    </citation>
    <scope>NUCLEOTIDE SEQUENCE [LARGE SCALE GENOMIC DNA]</scope>
</reference>
<evidence type="ECO:0000313" key="1">
    <source>
        <dbReference type="EMBL" id="CAA2956711.1"/>
    </source>
</evidence>
<comment type="caution">
    <text evidence="1">The sequence shown here is derived from an EMBL/GenBank/DDBJ whole genome shotgun (WGS) entry which is preliminary data.</text>
</comment>
<dbReference type="Proteomes" id="UP000594638">
    <property type="component" value="Unassembled WGS sequence"/>
</dbReference>
<sequence>MQLQTEHCGKYQRRSEVATQIIDNLCLLAAAPMLTVHSGFHCNDAQFTAIAMVNYASQLRSRALKALCKLRVAAQIVNVQRQSELVGCCFGPHSQVVLMVAASQ</sequence>
<organism evidence="1 2">
    <name type="scientific">Olea europaea subsp. europaea</name>
    <dbReference type="NCBI Taxonomy" id="158383"/>
    <lineage>
        <taxon>Eukaryota</taxon>
        <taxon>Viridiplantae</taxon>
        <taxon>Streptophyta</taxon>
        <taxon>Embryophyta</taxon>
        <taxon>Tracheophyta</taxon>
        <taxon>Spermatophyta</taxon>
        <taxon>Magnoliopsida</taxon>
        <taxon>eudicotyledons</taxon>
        <taxon>Gunneridae</taxon>
        <taxon>Pentapetalae</taxon>
        <taxon>asterids</taxon>
        <taxon>lamiids</taxon>
        <taxon>Lamiales</taxon>
        <taxon>Oleaceae</taxon>
        <taxon>Oleeae</taxon>
        <taxon>Olea</taxon>
    </lineage>
</organism>
<proteinExistence type="predicted"/>
<dbReference type="Gramene" id="OE9A028628T1">
    <property type="protein sequence ID" value="OE9A028628C1"/>
    <property type="gene ID" value="OE9A028628"/>
</dbReference>
<dbReference type="EMBL" id="CACTIH010000195">
    <property type="protein sequence ID" value="CAA2956711.1"/>
    <property type="molecule type" value="Genomic_DNA"/>
</dbReference>
<keyword evidence="2" id="KW-1185">Reference proteome</keyword>
<name>A0A8S0PR13_OLEEU</name>
<evidence type="ECO:0000313" key="2">
    <source>
        <dbReference type="Proteomes" id="UP000594638"/>
    </source>
</evidence>
<dbReference type="AlphaFoldDB" id="A0A8S0PR13"/>
<protein>
    <submittedName>
        <fullName evidence="1">Uncharacterized protein</fullName>
    </submittedName>
</protein>
<accession>A0A8S0PR13</accession>